<evidence type="ECO:0000256" key="6">
    <source>
        <dbReference type="ARBA" id="ARBA00023136"/>
    </source>
</evidence>
<dbReference type="GO" id="GO:0005345">
    <property type="term" value="F:purine nucleobase transmembrane transporter activity"/>
    <property type="evidence" value="ECO:0007669"/>
    <property type="project" value="TreeGrafter"/>
</dbReference>
<evidence type="ECO:0000313" key="9">
    <source>
        <dbReference type="Proteomes" id="UP001157418"/>
    </source>
</evidence>
<evidence type="ECO:0000256" key="1">
    <source>
        <dbReference type="ARBA" id="ARBA00004127"/>
    </source>
</evidence>
<feature type="transmembrane region" description="Helical" evidence="7">
    <location>
        <begin position="453"/>
        <end position="471"/>
    </location>
</feature>
<evidence type="ECO:0000256" key="2">
    <source>
        <dbReference type="ARBA" id="ARBA00005697"/>
    </source>
</evidence>
<dbReference type="GO" id="GO:0015854">
    <property type="term" value="P:guanine transport"/>
    <property type="evidence" value="ECO:0007669"/>
    <property type="project" value="TreeGrafter"/>
</dbReference>
<evidence type="ECO:0000256" key="5">
    <source>
        <dbReference type="ARBA" id="ARBA00022989"/>
    </source>
</evidence>
<dbReference type="InterPro" id="IPR006043">
    <property type="entry name" value="NCS2"/>
</dbReference>
<comment type="subcellular location">
    <subcellularLocation>
        <location evidence="1">Endomembrane system</location>
        <topology evidence="1">Multi-pass membrane protein</topology>
    </subcellularLocation>
</comment>
<keyword evidence="4 7" id="KW-0812">Transmembrane</keyword>
<dbReference type="EMBL" id="CAKMRJ010003334">
    <property type="protein sequence ID" value="CAH1433456.1"/>
    <property type="molecule type" value="Genomic_DNA"/>
</dbReference>
<gene>
    <name evidence="8" type="ORF">LVIROSA_LOCUS20044</name>
</gene>
<evidence type="ECO:0000256" key="4">
    <source>
        <dbReference type="ARBA" id="ARBA00022692"/>
    </source>
</evidence>
<organism evidence="8 9">
    <name type="scientific">Lactuca virosa</name>
    <dbReference type="NCBI Taxonomy" id="75947"/>
    <lineage>
        <taxon>Eukaryota</taxon>
        <taxon>Viridiplantae</taxon>
        <taxon>Streptophyta</taxon>
        <taxon>Embryophyta</taxon>
        <taxon>Tracheophyta</taxon>
        <taxon>Spermatophyta</taxon>
        <taxon>Magnoliopsida</taxon>
        <taxon>eudicotyledons</taxon>
        <taxon>Gunneridae</taxon>
        <taxon>Pentapetalae</taxon>
        <taxon>asterids</taxon>
        <taxon>campanulids</taxon>
        <taxon>Asterales</taxon>
        <taxon>Asteraceae</taxon>
        <taxon>Cichorioideae</taxon>
        <taxon>Cichorieae</taxon>
        <taxon>Lactucinae</taxon>
        <taxon>Lactuca</taxon>
    </lineage>
</organism>
<evidence type="ECO:0000313" key="8">
    <source>
        <dbReference type="EMBL" id="CAH1433456.1"/>
    </source>
</evidence>
<feature type="transmembrane region" description="Helical" evidence="7">
    <location>
        <begin position="184"/>
        <end position="203"/>
    </location>
</feature>
<keyword evidence="5 7" id="KW-1133">Transmembrane helix</keyword>
<feature type="transmembrane region" description="Helical" evidence="7">
    <location>
        <begin position="215"/>
        <end position="232"/>
    </location>
</feature>
<feature type="transmembrane region" description="Helical" evidence="7">
    <location>
        <begin position="131"/>
        <end position="150"/>
    </location>
</feature>
<dbReference type="GO" id="GO:0012505">
    <property type="term" value="C:endomembrane system"/>
    <property type="evidence" value="ECO:0007669"/>
    <property type="project" value="UniProtKB-SubCell"/>
</dbReference>
<protein>
    <recommendedName>
        <fullName evidence="10">Adenine/guanine permease AZG1</fullName>
    </recommendedName>
</protein>
<feature type="transmembrane region" description="Helical" evidence="7">
    <location>
        <begin position="509"/>
        <end position="526"/>
    </location>
</feature>
<evidence type="ECO:0008006" key="10">
    <source>
        <dbReference type="Google" id="ProtNLM"/>
    </source>
</evidence>
<name>A0AAU9N6H0_9ASTR</name>
<feature type="transmembrane region" description="Helical" evidence="7">
    <location>
        <begin position="376"/>
        <end position="396"/>
    </location>
</feature>
<keyword evidence="3" id="KW-0813">Transport</keyword>
<dbReference type="PANTHER" id="PTHR43337:SF1">
    <property type="entry name" value="XANTHINE_URACIL PERMEASE C887.17-RELATED"/>
    <property type="match status" value="1"/>
</dbReference>
<comment type="caution">
    <text evidence="8">The sequence shown here is derived from an EMBL/GenBank/DDBJ whole genome shotgun (WGS) entry which is preliminary data.</text>
</comment>
<evidence type="ECO:0000256" key="7">
    <source>
        <dbReference type="SAM" id="Phobius"/>
    </source>
</evidence>
<dbReference type="PANTHER" id="PTHR43337">
    <property type="entry name" value="XANTHINE/URACIL PERMEASE C887.17-RELATED"/>
    <property type="match status" value="1"/>
</dbReference>
<dbReference type="InterPro" id="IPR045018">
    <property type="entry name" value="Azg-like"/>
</dbReference>
<keyword evidence="6 7" id="KW-0472">Membrane</keyword>
<dbReference type="Pfam" id="PF00860">
    <property type="entry name" value="Xan_ur_permease"/>
    <property type="match status" value="1"/>
</dbReference>
<feature type="transmembrane region" description="Helical" evidence="7">
    <location>
        <begin position="416"/>
        <end position="441"/>
    </location>
</feature>
<feature type="transmembrane region" description="Helical" evidence="7">
    <location>
        <begin position="294"/>
        <end position="310"/>
    </location>
</feature>
<feature type="transmembrane region" description="Helical" evidence="7">
    <location>
        <begin position="477"/>
        <end position="497"/>
    </location>
</feature>
<accession>A0AAU9N6H0</accession>
<evidence type="ECO:0000256" key="3">
    <source>
        <dbReference type="ARBA" id="ARBA00022448"/>
    </source>
</evidence>
<keyword evidence="9" id="KW-1185">Reference proteome</keyword>
<dbReference type="AlphaFoldDB" id="A0AAU9N6H0"/>
<comment type="similarity">
    <text evidence="2">Belongs to the nucleobase:cation symporter-2 (NCS2) (TC 2.A.40) family. Azg-like subfamily.</text>
</comment>
<sequence>MNMETPPPATTPRPQLWPLRPSHTKLTSRLNSYMATTRIGKRFKLTERNTTFTTELRAGTATFLTMAYILVVNASIITDSGGTCSVKNCTSAIPICLDPPNCTLMLPPDSCKLPPVDPGYTDCLLRTRKDLIVATTAASLIACLSMGLFANLPFALAPGMGTNAYFTYTVVGFHGSGSLSYQTALAAVFIEGFIFLIISTIGVRAKLAKLVPKSVQVSSSVGIGLFLAFIGLQHNQGIGLIGYSPSTLVTLGGCPRTSRAALAPVFTNGTIVLMPNVTASGDILCMHNRMEDPTLWLGIIGFVIIAYCLVKNVKGAMIYGIIFVTVVSWFRHTSVTEFPDTDLGNSAYEYFRKIIDVHALETTAGAISFKGMNTKAFWEALVTFLYIDILDATGTLSSMARFAGMMDSNGDFEGQYFAFMSDAASIMIGSLLGTSPVTTFMESSTGIKEGGRTGLTAITVAGYFFLAFFFTPLLASIPPWAVGPPLILVGVLMMKAVTEIQWDDMKQAIPAFMTMILIPLTYSVAYGMIGGIGAYIILNLSDLVMFLMKKYGIKDKIRSKSSIISQGSNVGGSTNTSMATEKYVNYRIEDTV</sequence>
<dbReference type="GO" id="GO:0015853">
    <property type="term" value="P:adenine transport"/>
    <property type="evidence" value="ECO:0007669"/>
    <property type="project" value="TreeGrafter"/>
</dbReference>
<dbReference type="GO" id="GO:0005886">
    <property type="term" value="C:plasma membrane"/>
    <property type="evidence" value="ECO:0007669"/>
    <property type="project" value="TreeGrafter"/>
</dbReference>
<reference evidence="8 9" key="1">
    <citation type="submission" date="2022-01" db="EMBL/GenBank/DDBJ databases">
        <authorList>
            <person name="Xiong W."/>
            <person name="Schranz E."/>
        </authorList>
    </citation>
    <scope>NUCLEOTIDE SEQUENCE [LARGE SCALE GENOMIC DNA]</scope>
</reference>
<dbReference type="Proteomes" id="UP001157418">
    <property type="component" value="Unassembled WGS sequence"/>
</dbReference>
<proteinExistence type="inferred from homology"/>